<dbReference type="EMBL" id="SDMP01000011">
    <property type="protein sequence ID" value="RYR28528.1"/>
    <property type="molecule type" value="Genomic_DNA"/>
</dbReference>
<sequence>MIRKIFNHRIVRRLQQIMEDVHERRDHITIWLHPNIKKVLYVHWEIDERFWHRCLMNRANRTLAKSSKYTGPITFTKTKTKLACNLFHFVIKFILSLKYNVIIT</sequence>
<accession>A0A445AQ05</accession>
<gene>
    <name evidence="1" type="ORF">Ahy_B01g052671</name>
</gene>
<evidence type="ECO:0000313" key="1">
    <source>
        <dbReference type="EMBL" id="RYR28528.1"/>
    </source>
</evidence>
<comment type="caution">
    <text evidence="1">The sequence shown here is derived from an EMBL/GenBank/DDBJ whole genome shotgun (WGS) entry which is preliminary data.</text>
</comment>
<dbReference type="Proteomes" id="UP000289738">
    <property type="component" value="Chromosome B01"/>
</dbReference>
<keyword evidence="2" id="KW-1185">Reference proteome</keyword>
<protein>
    <submittedName>
        <fullName evidence="1">Uncharacterized protein</fullName>
    </submittedName>
</protein>
<evidence type="ECO:0000313" key="2">
    <source>
        <dbReference type="Proteomes" id="UP000289738"/>
    </source>
</evidence>
<proteinExistence type="predicted"/>
<reference evidence="1 2" key="1">
    <citation type="submission" date="2019-01" db="EMBL/GenBank/DDBJ databases">
        <title>Sequencing of cultivated peanut Arachis hypogaea provides insights into genome evolution and oil improvement.</title>
        <authorList>
            <person name="Chen X."/>
        </authorList>
    </citation>
    <scope>NUCLEOTIDE SEQUENCE [LARGE SCALE GENOMIC DNA]</scope>
    <source>
        <strain evidence="2">cv. Fuhuasheng</strain>
        <tissue evidence="1">Leaves</tissue>
    </source>
</reference>
<dbReference type="AlphaFoldDB" id="A0A445AQ05"/>
<organism evidence="1 2">
    <name type="scientific">Arachis hypogaea</name>
    <name type="common">Peanut</name>
    <dbReference type="NCBI Taxonomy" id="3818"/>
    <lineage>
        <taxon>Eukaryota</taxon>
        <taxon>Viridiplantae</taxon>
        <taxon>Streptophyta</taxon>
        <taxon>Embryophyta</taxon>
        <taxon>Tracheophyta</taxon>
        <taxon>Spermatophyta</taxon>
        <taxon>Magnoliopsida</taxon>
        <taxon>eudicotyledons</taxon>
        <taxon>Gunneridae</taxon>
        <taxon>Pentapetalae</taxon>
        <taxon>rosids</taxon>
        <taxon>fabids</taxon>
        <taxon>Fabales</taxon>
        <taxon>Fabaceae</taxon>
        <taxon>Papilionoideae</taxon>
        <taxon>50 kb inversion clade</taxon>
        <taxon>dalbergioids sensu lato</taxon>
        <taxon>Dalbergieae</taxon>
        <taxon>Pterocarpus clade</taxon>
        <taxon>Arachis</taxon>
    </lineage>
</organism>
<name>A0A445AQ05_ARAHY</name>